<dbReference type="PANTHER" id="PTHR21310:SF37">
    <property type="entry name" value="AMINOGLYCOSIDE PHOSPHOTRANSFERASE DOMAIN-CONTAINING PROTEIN"/>
    <property type="match status" value="1"/>
</dbReference>
<dbReference type="Proteomes" id="UP000076449">
    <property type="component" value="Chromosome IV"/>
</dbReference>
<dbReference type="InterPro" id="IPR051678">
    <property type="entry name" value="AGP_Transferase"/>
</dbReference>
<accession>A0A167Q1V6</accession>
<protein>
    <recommendedName>
        <fullName evidence="2">Altered inheritance of mitochondria protein</fullName>
    </recommendedName>
</protein>
<name>A0A167Q1V6_PENCH</name>
<gene>
    <name evidence="1" type="ORF">EN45_113110</name>
</gene>
<dbReference type="PhylomeDB" id="A0A167Q1V6"/>
<dbReference type="InterPro" id="IPR011009">
    <property type="entry name" value="Kinase-like_dom_sf"/>
</dbReference>
<dbReference type="AlphaFoldDB" id="A0A167Q1V6"/>
<evidence type="ECO:0008006" key="2">
    <source>
        <dbReference type="Google" id="ProtNLM"/>
    </source>
</evidence>
<organism evidence="1">
    <name type="scientific">Penicillium chrysogenum</name>
    <name type="common">Penicillium notatum</name>
    <dbReference type="NCBI Taxonomy" id="5076"/>
    <lineage>
        <taxon>Eukaryota</taxon>
        <taxon>Fungi</taxon>
        <taxon>Dikarya</taxon>
        <taxon>Ascomycota</taxon>
        <taxon>Pezizomycotina</taxon>
        <taxon>Eurotiomycetes</taxon>
        <taxon>Eurotiomycetidae</taxon>
        <taxon>Eurotiales</taxon>
        <taxon>Aspergillaceae</taxon>
        <taxon>Penicillium</taxon>
        <taxon>Penicillium chrysogenum species complex</taxon>
    </lineage>
</organism>
<dbReference type="SUPFAM" id="SSF56112">
    <property type="entry name" value="Protein kinase-like (PK-like)"/>
    <property type="match status" value="1"/>
</dbReference>
<evidence type="ECO:0000313" key="1">
    <source>
        <dbReference type="EMBL" id="KZN84191.1"/>
    </source>
</evidence>
<dbReference type="PANTHER" id="PTHR21310">
    <property type="entry name" value="AMINOGLYCOSIDE PHOSPHOTRANSFERASE-RELATED-RELATED"/>
    <property type="match status" value="1"/>
</dbReference>
<dbReference type="EMBL" id="CM002801">
    <property type="protein sequence ID" value="KZN84191.1"/>
    <property type="molecule type" value="Genomic_DNA"/>
</dbReference>
<reference evidence="1" key="1">
    <citation type="journal article" date="2014" name="Genome Announc.">
        <title>Complete sequencing and chromosome-scale genome assembly of the industrial progenitor strain P2niaD18 from the penicillin producer Penicillium chrysogenum.</title>
        <authorList>
            <person name="Specht T."/>
            <person name="Dahlmann T.A."/>
            <person name="Zadra I."/>
            <person name="Kurnsteiner H."/>
            <person name="Kuck U."/>
        </authorList>
    </citation>
    <scope>NUCLEOTIDE SEQUENCE [LARGE SCALE GENOMIC DNA]</scope>
    <source>
        <strain evidence="1">P2niaD18</strain>
    </source>
</reference>
<proteinExistence type="predicted"/>
<sequence>MDTNALLNLVHVAQDQLWVDKVNEAHMTGRLCQWVSTFHPDNLPCVLDGTFHNGAFNAGVKMVFTDSTAWMVRFPRFGMVCEDYTDEKVAMEVSALNLIRNTTTIPVPTVRAWGPAASNSLGLGPFIMMDFINGVSLNSLLKDPSAKQPSRVIRDDISDSDIEVIYRQLANFLLQLFKLDFDRIGSLPSPQAGSHSPTPPRPLTFKAQSILQDGGVNTFGDRAKWFATTTEYFRYVVGQDWKQLVHQPNSTVGFYDAQNKYIAFKVLESLIPEFINAKYDRCKFKLICDDLGLANLIVRGTEDLTVVGLVDLEWSYIGPAQLFGSAPWWLLQDRPVNSTWDCEGEELPKIASRYFRYLEIYTRILEEEESKMQGHEEKELSSLVKWSQTSGAMWLHMLLSSGFNDEHSFPFTQLRAHLGPTEWARRGMEFDHPNELEEFAARKVKEMDMYQEALEELEKSKALVDSGEMTKEEFIANHKAMASRHGLRISVDLSTEP</sequence>